<evidence type="ECO:0000313" key="4">
    <source>
        <dbReference type="Proteomes" id="UP000580250"/>
    </source>
</evidence>
<dbReference type="CDD" id="cd09917">
    <property type="entry name" value="F-box_SF"/>
    <property type="match status" value="1"/>
</dbReference>
<protein>
    <recommendedName>
        <fullName evidence="2">F-box domain-containing protein</fullName>
    </recommendedName>
</protein>
<dbReference type="Pfam" id="PF12937">
    <property type="entry name" value="F-box-like"/>
    <property type="match status" value="1"/>
</dbReference>
<dbReference type="SUPFAM" id="SSF81383">
    <property type="entry name" value="F-box domain"/>
    <property type="match status" value="1"/>
</dbReference>
<keyword evidence="1" id="KW-1133">Transmembrane helix</keyword>
<gene>
    <name evidence="3" type="ORF">MENT_LOCUS5830</name>
</gene>
<name>A0A6V7TXM4_MELEN</name>
<dbReference type="PROSITE" id="PS50181">
    <property type="entry name" value="FBOX"/>
    <property type="match status" value="1"/>
</dbReference>
<sequence>MFDFYFILFLNFFLQILIIILAFFQLILSCFFKFSKMLFLPPEVQLDIFKFLSYEELCSIEQTNLYFRDFINNFDGELARQKLPFRISFPIIDQVKDTRKLIKAEAENIDFPLNERFEEKLKNELENPIPLYSMNQDLENNIFTCLSKEKSKIIDLEYSHILQLPTIITNKNQMKIVYYYLNKLFNCSFECGRFPNFIFNPKLIQLLFGNSRQIYINDCTILILDYNIENRLQFISNHLASANLKIYFWQNKDIMGKYINMLVKILASGGDKFKEVDMSFHTHSKSLDIVTSITMLYDQIIEYIATSSDCSKMVPNIIITYINSTSHKLNINKRAEKVEIKQLYGLKCTKYQIVNIYNPKVRFEFCHKKVCLSFIHIDKIKE</sequence>
<evidence type="ECO:0000259" key="2">
    <source>
        <dbReference type="PROSITE" id="PS50181"/>
    </source>
</evidence>
<dbReference type="InterPro" id="IPR036047">
    <property type="entry name" value="F-box-like_dom_sf"/>
</dbReference>
<accession>A0A6V7TXM4</accession>
<evidence type="ECO:0000313" key="3">
    <source>
        <dbReference type="EMBL" id="CAD2138494.1"/>
    </source>
</evidence>
<keyword evidence="1" id="KW-0812">Transmembrane</keyword>
<dbReference type="InterPro" id="IPR001810">
    <property type="entry name" value="F-box_dom"/>
</dbReference>
<proteinExistence type="predicted"/>
<comment type="caution">
    <text evidence="3">The sequence shown here is derived from an EMBL/GenBank/DDBJ whole genome shotgun (WGS) entry which is preliminary data.</text>
</comment>
<dbReference type="EMBL" id="CAJEWN010000021">
    <property type="protein sequence ID" value="CAD2138494.1"/>
    <property type="molecule type" value="Genomic_DNA"/>
</dbReference>
<reference evidence="3 4" key="1">
    <citation type="submission" date="2020-08" db="EMBL/GenBank/DDBJ databases">
        <authorList>
            <person name="Koutsovoulos G."/>
            <person name="Danchin GJ E."/>
        </authorList>
    </citation>
    <scope>NUCLEOTIDE SEQUENCE [LARGE SCALE GENOMIC DNA]</scope>
</reference>
<keyword evidence="1" id="KW-0472">Membrane</keyword>
<feature type="transmembrane region" description="Helical" evidence="1">
    <location>
        <begin position="6"/>
        <end position="32"/>
    </location>
</feature>
<feature type="domain" description="F-box" evidence="2">
    <location>
        <begin position="34"/>
        <end position="83"/>
    </location>
</feature>
<dbReference type="Proteomes" id="UP000580250">
    <property type="component" value="Unassembled WGS sequence"/>
</dbReference>
<dbReference type="AlphaFoldDB" id="A0A6V7TXM4"/>
<evidence type="ECO:0000256" key="1">
    <source>
        <dbReference type="SAM" id="Phobius"/>
    </source>
</evidence>
<organism evidence="3 4">
    <name type="scientific">Meloidogyne enterolobii</name>
    <name type="common">Root-knot nematode worm</name>
    <name type="synonym">Meloidogyne mayaguensis</name>
    <dbReference type="NCBI Taxonomy" id="390850"/>
    <lineage>
        <taxon>Eukaryota</taxon>
        <taxon>Metazoa</taxon>
        <taxon>Ecdysozoa</taxon>
        <taxon>Nematoda</taxon>
        <taxon>Chromadorea</taxon>
        <taxon>Rhabditida</taxon>
        <taxon>Tylenchina</taxon>
        <taxon>Tylenchomorpha</taxon>
        <taxon>Tylenchoidea</taxon>
        <taxon>Meloidogynidae</taxon>
        <taxon>Meloidogyninae</taxon>
        <taxon>Meloidogyne</taxon>
    </lineage>
</organism>